<dbReference type="Pfam" id="PF00994">
    <property type="entry name" value="MoCF_biosynth"/>
    <property type="match status" value="1"/>
</dbReference>
<dbReference type="HAMAP" id="MF_00226_B">
    <property type="entry name" value="CinA_B"/>
    <property type="match status" value="1"/>
</dbReference>
<dbReference type="Gene3D" id="3.40.980.10">
    <property type="entry name" value="MoaB/Mog-like domain"/>
    <property type="match status" value="1"/>
</dbReference>
<dbReference type="EMBL" id="VXRG01000087">
    <property type="protein sequence ID" value="MXY93828.1"/>
    <property type="molecule type" value="Genomic_DNA"/>
</dbReference>
<dbReference type="InterPro" id="IPR036425">
    <property type="entry name" value="MoaB/Mog-like_dom_sf"/>
</dbReference>
<sequence>MTDAKSVSAELVTSGTEILLGDIVDTNAAWIAQQLREIGVNLFYKTTVGDNEPRLRGVLELALSRSDVVLVTGGLGPTADDITRDAIANATGCPLERHPDIEDNLRERFARWGYQRMSENNLRQAQIPEAATVLENPVGTAPGFIAYDRRSGRGGRVIAMPGVPREMKRMMSDLVLPFLQDLTGGVGVIRRRILRTVGIGESSLDAELGHLMDSTNPTMGLAAHLGQADVRIAARAASAEEAEGLLDQMEGKVRAVIGSYIYSTTPEETVESVLARLLQKADAHVALVETLSGGAIAERMKSGFDSEDSLRILEADQETTSLRQLLDRPPASDVARELALQLREERNVSHGLAVITSGRPDETFHSNQGGETWIGCAGPDRTEVARFPFGGADRLTNAWVGNRAMDILRRILLDLEV</sequence>
<name>A0A6B0YWQ2_9CHLR</name>
<dbReference type="InterPro" id="IPR041424">
    <property type="entry name" value="CinA_KH"/>
</dbReference>
<dbReference type="InterPro" id="IPR050101">
    <property type="entry name" value="CinA"/>
</dbReference>
<dbReference type="Gene3D" id="3.30.70.2860">
    <property type="match status" value="1"/>
</dbReference>
<dbReference type="SMART" id="SM00852">
    <property type="entry name" value="MoCF_biosynth"/>
    <property type="match status" value="1"/>
</dbReference>
<dbReference type="InterPro" id="IPR036653">
    <property type="entry name" value="CinA-like_C"/>
</dbReference>
<dbReference type="NCBIfam" id="TIGR00177">
    <property type="entry name" value="molyb_syn"/>
    <property type="match status" value="1"/>
</dbReference>
<dbReference type="SUPFAM" id="SSF142433">
    <property type="entry name" value="CinA-like"/>
    <property type="match status" value="1"/>
</dbReference>
<dbReference type="Pfam" id="PF18146">
    <property type="entry name" value="CinA_KH"/>
    <property type="match status" value="1"/>
</dbReference>
<dbReference type="InterPro" id="IPR001453">
    <property type="entry name" value="MoaB/Mog_dom"/>
</dbReference>
<evidence type="ECO:0000256" key="1">
    <source>
        <dbReference type="HAMAP-Rule" id="MF_00226"/>
    </source>
</evidence>
<comment type="caution">
    <text evidence="3">The sequence shown here is derived from an EMBL/GenBank/DDBJ whole genome shotgun (WGS) entry which is preliminary data.</text>
</comment>
<dbReference type="PANTHER" id="PTHR13939">
    <property type="entry name" value="NICOTINAMIDE-NUCLEOTIDE AMIDOHYDROLASE PNCC"/>
    <property type="match status" value="1"/>
</dbReference>
<dbReference type="SUPFAM" id="SSF53218">
    <property type="entry name" value="Molybdenum cofactor biosynthesis proteins"/>
    <property type="match status" value="1"/>
</dbReference>
<dbReference type="Gene3D" id="3.90.950.20">
    <property type="entry name" value="CinA-like"/>
    <property type="match status" value="1"/>
</dbReference>
<gene>
    <name evidence="3" type="ORF">F4Y42_10315</name>
</gene>
<comment type="similarity">
    <text evidence="1">Belongs to the CinA family.</text>
</comment>
<dbReference type="CDD" id="cd00885">
    <property type="entry name" value="cinA"/>
    <property type="match status" value="1"/>
</dbReference>
<dbReference type="PANTHER" id="PTHR13939:SF0">
    <property type="entry name" value="NMN AMIDOHYDROLASE-LIKE PROTEIN YFAY"/>
    <property type="match status" value="1"/>
</dbReference>
<proteinExistence type="inferred from homology"/>
<dbReference type="NCBIfam" id="TIGR00200">
    <property type="entry name" value="cinA_nterm"/>
    <property type="match status" value="1"/>
</dbReference>
<organism evidence="3">
    <name type="scientific">Caldilineaceae bacterium SB0664_bin_27</name>
    <dbReference type="NCBI Taxonomy" id="2605260"/>
    <lineage>
        <taxon>Bacteria</taxon>
        <taxon>Bacillati</taxon>
        <taxon>Chloroflexota</taxon>
        <taxon>Caldilineae</taxon>
        <taxon>Caldilineales</taxon>
        <taxon>Caldilineaceae</taxon>
    </lineage>
</organism>
<feature type="domain" description="MoaB/Mog" evidence="2">
    <location>
        <begin position="10"/>
        <end position="181"/>
    </location>
</feature>
<dbReference type="InterPro" id="IPR008135">
    <property type="entry name" value="Competence-induced_CinA"/>
</dbReference>
<accession>A0A6B0YWQ2</accession>
<dbReference type="AlphaFoldDB" id="A0A6B0YWQ2"/>
<protein>
    <recommendedName>
        <fullName evidence="1">CinA-like protein</fullName>
    </recommendedName>
</protein>
<evidence type="ECO:0000259" key="2">
    <source>
        <dbReference type="SMART" id="SM00852"/>
    </source>
</evidence>
<evidence type="ECO:0000313" key="3">
    <source>
        <dbReference type="EMBL" id="MXY93828.1"/>
    </source>
</evidence>
<dbReference type="PIRSF" id="PIRSF006728">
    <property type="entry name" value="CinA"/>
    <property type="match status" value="1"/>
</dbReference>
<reference evidence="3" key="1">
    <citation type="submission" date="2019-09" db="EMBL/GenBank/DDBJ databases">
        <title>Characterisation of the sponge microbiome using genome-centric metagenomics.</title>
        <authorList>
            <person name="Engelberts J.P."/>
            <person name="Robbins S.J."/>
            <person name="De Goeij J.M."/>
            <person name="Aranda M."/>
            <person name="Bell S.C."/>
            <person name="Webster N.S."/>
        </authorList>
    </citation>
    <scope>NUCLEOTIDE SEQUENCE</scope>
    <source>
        <strain evidence="3">SB0664_bin_27</strain>
    </source>
</reference>